<dbReference type="Proteomes" id="UP000006729">
    <property type="component" value="Chromosome 9"/>
</dbReference>
<protein>
    <submittedName>
        <fullName evidence="2">Uncharacterized protein</fullName>
    </submittedName>
</protein>
<dbReference type="EMBL" id="CM009298">
    <property type="protein sequence ID" value="PNT18811.1"/>
    <property type="molecule type" value="Genomic_DNA"/>
</dbReference>
<organism evidence="2 3">
    <name type="scientific">Populus trichocarpa</name>
    <name type="common">Western balsam poplar</name>
    <name type="synonym">Populus balsamifera subsp. trichocarpa</name>
    <dbReference type="NCBI Taxonomy" id="3694"/>
    <lineage>
        <taxon>Eukaryota</taxon>
        <taxon>Viridiplantae</taxon>
        <taxon>Streptophyta</taxon>
        <taxon>Embryophyta</taxon>
        <taxon>Tracheophyta</taxon>
        <taxon>Spermatophyta</taxon>
        <taxon>Magnoliopsida</taxon>
        <taxon>eudicotyledons</taxon>
        <taxon>Gunneridae</taxon>
        <taxon>Pentapetalae</taxon>
        <taxon>rosids</taxon>
        <taxon>fabids</taxon>
        <taxon>Malpighiales</taxon>
        <taxon>Salicaceae</taxon>
        <taxon>Saliceae</taxon>
        <taxon>Populus</taxon>
    </lineage>
</organism>
<feature type="compositionally biased region" description="Low complexity" evidence="1">
    <location>
        <begin position="60"/>
        <end position="69"/>
    </location>
</feature>
<dbReference type="InParanoid" id="A0A2K1Z0L9"/>
<evidence type="ECO:0000313" key="3">
    <source>
        <dbReference type="Proteomes" id="UP000006729"/>
    </source>
</evidence>
<feature type="region of interest" description="Disordered" evidence="1">
    <location>
        <begin position="33"/>
        <end position="69"/>
    </location>
</feature>
<proteinExistence type="predicted"/>
<sequence>MPNSSILLATTPVIMVSSLLKTHNRPTGAFSLLTHSPTQPPPMIGFGPSPSREDPVTHKPSLPSLSSSHPVFFSPMTDRHFNLYNP</sequence>
<reference evidence="2 3" key="1">
    <citation type="journal article" date="2006" name="Science">
        <title>The genome of black cottonwood, Populus trichocarpa (Torr. &amp; Gray).</title>
        <authorList>
            <person name="Tuskan G.A."/>
            <person name="Difazio S."/>
            <person name="Jansson S."/>
            <person name="Bohlmann J."/>
            <person name="Grigoriev I."/>
            <person name="Hellsten U."/>
            <person name="Putnam N."/>
            <person name="Ralph S."/>
            <person name="Rombauts S."/>
            <person name="Salamov A."/>
            <person name="Schein J."/>
            <person name="Sterck L."/>
            <person name="Aerts A."/>
            <person name="Bhalerao R.R."/>
            <person name="Bhalerao R.P."/>
            <person name="Blaudez D."/>
            <person name="Boerjan W."/>
            <person name="Brun A."/>
            <person name="Brunner A."/>
            <person name="Busov V."/>
            <person name="Campbell M."/>
            <person name="Carlson J."/>
            <person name="Chalot M."/>
            <person name="Chapman J."/>
            <person name="Chen G.L."/>
            <person name="Cooper D."/>
            <person name="Coutinho P.M."/>
            <person name="Couturier J."/>
            <person name="Covert S."/>
            <person name="Cronk Q."/>
            <person name="Cunningham R."/>
            <person name="Davis J."/>
            <person name="Degroeve S."/>
            <person name="Dejardin A."/>
            <person name="Depamphilis C."/>
            <person name="Detter J."/>
            <person name="Dirks B."/>
            <person name="Dubchak I."/>
            <person name="Duplessis S."/>
            <person name="Ehlting J."/>
            <person name="Ellis B."/>
            <person name="Gendler K."/>
            <person name="Goodstein D."/>
            <person name="Gribskov M."/>
            <person name="Grimwood J."/>
            <person name="Groover A."/>
            <person name="Gunter L."/>
            <person name="Hamberger B."/>
            <person name="Heinze B."/>
            <person name="Helariutta Y."/>
            <person name="Henrissat B."/>
            <person name="Holligan D."/>
            <person name="Holt R."/>
            <person name="Huang W."/>
            <person name="Islam-Faridi N."/>
            <person name="Jones S."/>
            <person name="Jones-Rhoades M."/>
            <person name="Jorgensen R."/>
            <person name="Joshi C."/>
            <person name="Kangasjarvi J."/>
            <person name="Karlsson J."/>
            <person name="Kelleher C."/>
            <person name="Kirkpatrick R."/>
            <person name="Kirst M."/>
            <person name="Kohler A."/>
            <person name="Kalluri U."/>
            <person name="Larimer F."/>
            <person name="Leebens-Mack J."/>
            <person name="Leple J.C."/>
            <person name="Locascio P."/>
            <person name="Lou Y."/>
            <person name="Lucas S."/>
            <person name="Martin F."/>
            <person name="Montanini B."/>
            <person name="Napoli C."/>
            <person name="Nelson D.R."/>
            <person name="Nelson C."/>
            <person name="Nieminen K."/>
            <person name="Nilsson O."/>
            <person name="Pereda V."/>
            <person name="Peter G."/>
            <person name="Philippe R."/>
            <person name="Pilate G."/>
            <person name="Poliakov A."/>
            <person name="Razumovskaya J."/>
            <person name="Richardson P."/>
            <person name="Rinaldi C."/>
            <person name="Ritland K."/>
            <person name="Rouze P."/>
            <person name="Ryaboy D."/>
            <person name="Schmutz J."/>
            <person name="Schrader J."/>
            <person name="Segerman B."/>
            <person name="Shin H."/>
            <person name="Siddiqui A."/>
            <person name="Sterky F."/>
            <person name="Terry A."/>
            <person name="Tsai C.J."/>
            <person name="Uberbacher E."/>
            <person name="Unneberg P."/>
            <person name="Vahala J."/>
            <person name="Wall K."/>
            <person name="Wessler S."/>
            <person name="Yang G."/>
            <person name="Yin T."/>
            <person name="Douglas C."/>
            <person name="Marra M."/>
            <person name="Sandberg G."/>
            <person name="Van de Peer Y."/>
            <person name="Rokhsar D."/>
        </authorList>
    </citation>
    <scope>NUCLEOTIDE SEQUENCE [LARGE SCALE GENOMIC DNA]</scope>
    <source>
        <strain evidence="3">cv. Nisqually</strain>
    </source>
</reference>
<dbReference type="AlphaFoldDB" id="A0A2K1Z0L9"/>
<keyword evidence="3" id="KW-1185">Reference proteome</keyword>
<name>A0A2K1Z0L9_POPTR</name>
<gene>
    <name evidence="2" type="ORF">POPTR_009G005200</name>
</gene>
<evidence type="ECO:0000256" key="1">
    <source>
        <dbReference type="SAM" id="MobiDB-lite"/>
    </source>
</evidence>
<accession>A0A2K1Z0L9</accession>
<evidence type="ECO:0000313" key="2">
    <source>
        <dbReference type="EMBL" id="PNT18811.1"/>
    </source>
</evidence>